<dbReference type="Gene3D" id="1.10.510.10">
    <property type="entry name" value="Transferase(Phosphotransferase) domain 1"/>
    <property type="match status" value="1"/>
</dbReference>
<dbReference type="GO" id="GO:0004674">
    <property type="term" value="F:protein serine/threonine kinase activity"/>
    <property type="evidence" value="ECO:0007669"/>
    <property type="project" value="TreeGrafter"/>
</dbReference>
<dbReference type="GO" id="GO:0005737">
    <property type="term" value="C:cytoplasm"/>
    <property type="evidence" value="ECO:0007669"/>
    <property type="project" value="TreeGrafter"/>
</dbReference>
<dbReference type="SUPFAM" id="SSF56112">
    <property type="entry name" value="Protein kinase-like (PK-like)"/>
    <property type="match status" value="1"/>
</dbReference>
<dbReference type="OrthoDB" id="3224178at2759"/>
<keyword evidence="3" id="KW-1185">Reference proteome</keyword>
<dbReference type="SMART" id="SM00220">
    <property type="entry name" value="S_TKc"/>
    <property type="match status" value="1"/>
</dbReference>
<dbReference type="InterPro" id="IPR000719">
    <property type="entry name" value="Prot_kinase_dom"/>
</dbReference>
<comment type="caution">
    <text evidence="2">The sequence shown here is derived from an EMBL/GenBank/DDBJ whole genome shotgun (WGS) entry which is preliminary data.</text>
</comment>
<dbReference type="InterPro" id="IPR011009">
    <property type="entry name" value="Kinase-like_dom_sf"/>
</dbReference>
<accession>A0A8H6WJ21</accession>
<dbReference type="PROSITE" id="PS50011">
    <property type="entry name" value="PROTEIN_KINASE_DOM"/>
    <property type="match status" value="1"/>
</dbReference>
<evidence type="ECO:0000313" key="3">
    <source>
        <dbReference type="Proteomes" id="UP000613580"/>
    </source>
</evidence>
<dbReference type="GO" id="GO:0005634">
    <property type="term" value="C:nucleus"/>
    <property type="evidence" value="ECO:0007669"/>
    <property type="project" value="TreeGrafter"/>
</dbReference>
<evidence type="ECO:0000313" key="2">
    <source>
        <dbReference type="EMBL" id="KAF7314124.1"/>
    </source>
</evidence>
<organism evidence="2 3">
    <name type="scientific">Mycena chlorophos</name>
    <name type="common">Agaric fungus</name>
    <name type="synonym">Agaricus chlorophos</name>
    <dbReference type="NCBI Taxonomy" id="658473"/>
    <lineage>
        <taxon>Eukaryota</taxon>
        <taxon>Fungi</taxon>
        <taxon>Dikarya</taxon>
        <taxon>Basidiomycota</taxon>
        <taxon>Agaricomycotina</taxon>
        <taxon>Agaricomycetes</taxon>
        <taxon>Agaricomycetidae</taxon>
        <taxon>Agaricales</taxon>
        <taxon>Marasmiineae</taxon>
        <taxon>Mycenaceae</taxon>
        <taxon>Mycena</taxon>
    </lineage>
</organism>
<dbReference type="PROSITE" id="PS00109">
    <property type="entry name" value="PROTEIN_KINASE_TYR"/>
    <property type="match status" value="1"/>
</dbReference>
<dbReference type="Proteomes" id="UP000613580">
    <property type="component" value="Unassembled WGS sequence"/>
</dbReference>
<feature type="domain" description="Protein kinase" evidence="1">
    <location>
        <begin position="72"/>
        <end position="387"/>
    </location>
</feature>
<dbReference type="AlphaFoldDB" id="A0A8H6WJ21"/>
<dbReference type="PANTHER" id="PTHR44167">
    <property type="entry name" value="OVARIAN-SPECIFIC SERINE/THREONINE-PROTEIN KINASE LOK-RELATED"/>
    <property type="match status" value="1"/>
</dbReference>
<keyword evidence="2" id="KW-0808">Transferase</keyword>
<dbReference type="GO" id="GO:0005524">
    <property type="term" value="F:ATP binding"/>
    <property type="evidence" value="ECO:0007669"/>
    <property type="project" value="InterPro"/>
</dbReference>
<name>A0A8H6WJ21_MYCCL</name>
<gene>
    <name evidence="2" type="ORF">HMN09_00571500</name>
</gene>
<proteinExistence type="predicted"/>
<protein>
    <submittedName>
        <fullName evidence="2">Protein kinase domain-containing protein</fullName>
    </submittedName>
</protein>
<dbReference type="PANTHER" id="PTHR44167:SF31">
    <property type="entry name" value="PROTEIN CBG02007"/>
    <property type="match status" value="1"/>
</dbReference>
<dbReference type="Pfam" id="PF00069">
    <property type="entry name" value="Pkinase"/>
    <property type="match status" value="1"/>
</dbReference>
<dbReference type="GO" id="GO:0044773">
    <property type="term" value="P:mitotic DNA damage checkpoint signaling"/>
    <property type="evidence" value="ECO:0007669"/>
    <property type="project" value="TreeGrafter"/>
</dbReference>
<reference evidence="2" key="1">
    <citation type="submission" date="2020-05" db="EMBL/GenBank/DDBJ databases">
        <title>Mycena genomes resolve the evolution of fungal bioluminescence.</title>
        <authorList>
            <person name="Tsai I.J."/>
        </authorList>
    </citation>
    <scope>NUCLEOTIDE SEQUENCE</scope>
    <source>
        <strain evidence="2">110903Hualien_Pintung</strain>
    </source>
</reference>
<dbReference type="CDD" id="cd00180">
    <property type="entry name" value="PKc"/>
    <property type="match status" value="1"/>
</dbReference>
<dbReference type="EMBL" id="JACAZE010000006">
    <property type="protein sequence ID" value="KAF7314124.1"/>
    <property type="molecule type" value="Genomic_DNA"/>
</dbReference>
<keyword evidence="2" id="KW-0418">Kinase</keyword>
<sequence length="411" mass="46430">MALDSYPHAPLPAYLSPWETLDTDPRTAHLVDLPWRHFEQYLAARGYTLCWRYYSRTQPETPFRPRAFYYPLAKDAFRPRAGEGFVLLCGLEDENAERAGGIHQTTGWMTQAATLKMAYDAQDRVCALKALNNARSASELEILTYLNSPHLRADPTNHTIPLLDKLVTKEWTFAAMPYWPRSVQACIPWEVDDYFQRLEQALEGLAFMHRHGVVHRDISPTNVLLNMHTPAGARDVYTPLTRLRVKLGFIDFGCAKRFPVSDTWSDTELERETQEWVGTGYCGTGEHVAPEVGKGARYRLTPVDVYALGSVFLRALSWEQLHCATFGNPGRLQLSAHQVLTANPHKGGFGYLALLDQMTHPDPMQRPSAAAALQRCRTLRQALDPTVRWAPAGGYSREAMEEREGGRMVGR</sequence>
<evidence type="ECO:0000259" key="1">
    <source>
        <dbReference type="PROSITE" id="PS50011"/>
    </source>
</evidence>
<dbReference type="InterPro" id="IPR008266">
    <property type="entry name" value="Tyr_kinase_AS"/>
</dbReference>